<dbReference type="AlphaFoldDB" id="A0A3Q8CEF6"/>
<name>A0A3Q8CEF6_9LACO</name>
<keyword evidence="3" id="KW-0472">Membrane</keyword>
<sequence>MTRDKMIEQSKNAFVDALFCLLEHEQFEDITIKQLTLESGYSRRTYYRYFGSKTSILDEMLAKYLHSYQKYLLGLPMKPEDISRRVINFLWPHRQRVVILARNNLLVPLLTRHISKIADMLLDIRVPWRQKKADRQYYYAIIYSIGGFCVLLDTLFKDNLPENPQQISEALNGALKEIAFQMNK</sequence>
<dbReference type="SUPFAM" id="SSF46689">
    <property type="entry name" value="Homeodomain-like"/>
    <property type="match status" value="1"/>
</dbReference>
<evidence type="ECO:0000259" key="4">
    <source>
        <dbReference type="PROSITE" id="PS50977"/>
    </source>
</evidence>
<proteinExistence type="predicted"/>
<evidence type="ECO:0000256" key="1">
    <source>
        <dbReference type="ARBA" id="ARBA00023125"/>
    </source>
</evidence>
<dbReference type="InterPro" id="IPR001647">
    <property type="entry name" value="HTH_TetR"/>
</dbReference>
<dbReference type="Proteomes" id="UP000314960">
    <property type="component" value="Chromosome"/>
</dbReference>
<dbReference type="RefSeq" id="WP_141055019.1">
    <property type="nucleotide sequence ID" value="NZ_CP018176.1"/>
</dbReference>
<dbReference type="EMBL" id="CP018176">
    <property type="protein sequence ID" value="AUJ30580.1"/>
    <property type="molecule type" value="Genomic_DNA"/>
</dbReference>
<dbReference type="GO" id="GO:0003677">
    <property type="term" value="F:DNA binding"/>
    <property type="evidence" value="ECO:0007669"/>
    <property type="project" value="UniProtKB-UniRule"/>
</dbReference>
<keyword evidence="1 2" id="KW-0238">DNA-binding</keyword>
<feature type="transmembrane region" description="Helical" evidence="3">
    <location>
        <begin position="137"/>
        <end position="156"/>
    </location>
</feature>
<evidence type="ECO:0000256" key="2">
    <source>
        <dbReference type="PROSITE-ProRule" id="PRU00335"/>
    </source>
</evidence>
<organism evidence="5 6">
    <name type="scientific">Liquorilactobacillus hordei</name>
    <dbReference type="NCBI Taxonomy" id="468911"/>
    <lineage>
        <taxon>Bacteria</taxon>
        <taxon>Bacillati</taxon>
        <taxon>Bacillota</taxon>
        <taxon>Bacilli</taxon>
        <taxon>Lactobacillales</taxon>
        <taxon>Lactobacillaceae</taxon>
        <taxon>Liquorilactobacillus</taxon>
    </lineage>
</organism>
<protein>
    <submittedName>
        <fullName evidence="5">Transcriptional regulator</fullName>
    </submittedName>
</protein>
<dbReference type="KEGG" id="lhw:BSQ49_10540"/>
<reference evidence="5 6" key="1">
    <citation type="submission" date="2016-11" db="EMBL/GenBank/DDBJ databases">
        <title>Interaction between Lactobacillus species and yeast in water kefir.</title>
        <authorList>
            <person name="Behr J."/>
            <person name="Xu D."/>
            <person name="Vogel R.F."/>
        </authorList>
    </citation>
    <scope>NUCLEOTIDE SEQUENCE [LARGE SCALE GENOMIC DNA]</scope>
    <source>
        <strain evidence="5 6">TMW 1.1822</strain>
    </source>
</reference>
<dbReference type="PROSITE" id="PS50977">
    <property type="entry name" value="HTH_TETR_2"/>
    <property type="match status" value="1"/>
</dbReference>
<dbReference type="InterPro" id="IPR009057">
    <property type="entry name" value="Homeodomain-like_sf"/>
</dbReference>
<keyword evidence="3" id="KW-1133">Transmembrane helix</keyword>
<keyword evidence="3" id="KW-0812">Transmembrane</keyword>
<evidence type="ECO:0000313" key="5">
    <source>
        <dbReference type="EMBL" id="AUJ30580.1"/>
    </source>
</evidence>
<feature type="DNA-binding region" description="H-T-H motif" evidence="2">
    <location>
        <begin position="31"/>
        <end position="50"/>
    </location>
</feature>
<dbReference type="Pfam" id="PF00440">
    <property type="entry name" value="TetR_N"/>
    <property type="match status" value="1"/>
</dbReference>
<evidence type="ECO:0000313" key="6">
    <source>
        <dbReference type="Proteomes" id="UP000314960"/>
    </source>
</evidence>
<dbReference type="InterPro" id="IPR050624">
    <property type="entry name" value="HTH-type_Tx_Regulator"/>
</dbReference>
<dbReference type="PANTHER" id="PTHR43479:SF11">
    <property type="entry name" value="ACREF_ENVCD OPERON REPRESSOR-RELATED"/>
    <property type="match status" value="1"/>
</dbReference>
<gene>
    <name evidence="5" type="ORF">BSQ49_10540</name>
</gene>
<dbReference type="Gene3D" id="1.10.357.10">
    <property type="entry name" value="Tetracycline Repressor, domain 2"/>
    <property type="match status" value="1"/>
</dbReference>
<feature type="domain" description="HTH tetR-type" evidence="4">
    <location>
        <begin position="8"/>
        <end position="68"/>
    </location>
</feature>
<evidence type="ECO:0000256" key="3">
    <source>
        <dbReference type="SAM" id="Phobius"/>
    </source>
</evidence>
<accession>A0A3Q8CEF6</accession>
<dbReference type="PANTHER" id="PTHR43479">
    <property type="entry name" value="ACREF/ENVCD OPERON REPRESSOR-RELATED"/>
    <property type="match status" value="1"/>
</dbReference>